<evidence type="ECO:0000256" key="1">
    <source>
        <dbReference type="ARBA" id="ARBA00004651"/>
    </source>
</evidence>
<evidence type="ECO:0000256" key="7">
    <source>
        <dbReference type="ARBA" id="ARBA00022989"/>
    </source>
</evidence>
<name>A0ABM9A2Y1_9VIBR</name>
<feature type="transmembrane region" description="Helical" evidence="9">
    <location>
        <begin position="164"/>
        <end position="181"/>
    </location>
</feature>
<comment type="similarity">
    <text evidence="3">Belongs to the CobD/CbiB family.</text>
</comment>
<keyword evidence="7 9" id="KW-1133">Transmembrane helix</keyword>
<dbReference type="PANTHER" id="PTHR34308">
    <property type="entry name" value="COBALAMIN BIOSYNTHESIS PROTEIN CBIB"/>
    <property type="match status" value="1"/>
</dbReference>
<evidence type="ECO:0000256" key="2">
    <source>
        <dbReference type="ARBA" id="ARBA00004953"/>
    </source>
</evidence>
<keyword evidence="11" id="KW-1185">Reference proteome</keyword>
<comment type="caution">
    <text evidence="10">The sequence shown here is derived from an EMBL/GenBank/DDBJ whole genome shotgun (WGS) entry which is preliminary data.</text>
</comment>
<keyword evidence="6 9" id="KW-0812">Transmembrane</keyword>
<feature type="transmembrane region" description="Helical" evidence="9">
    <location>
        <begin position="59"/>
        <end position="81"/>
    </location>
</feature>
<dbReference type="RefSeq" id="WP_237360995.1">
    <property type="nucleotide sequence ID" value="NZ_CAKLDM010000002.1"/>
</dbReference>
<evidence type="ECO:0000256" key="6">
    <source>
        <dbReference type="ARBA" id="ARBA00022692"/>
    </source>
</evidence>
<keyword evidence="4" id="KW-1003">Cell membrane</keyword>
<protein>
    <submittedName>
        <fullName evidence="10">Cobalamin biosynthesis protein CbiB</fullName>
    </submittedName>
</protein>
<comment type="subcellular location">
    <subcellularLocation>
        <location evidence="1">Cell membrane</location>
        <topology evidence="1">Multi-pass membrane protein</topology>
    </subcellularLocation>
</comment>
<accession>A0ABM9A2Y1</accession>
<reference evidence="10" key="1">
    <citation type="submission" date="2021-11" db="EMBL/GenBank/DDBJ databases">
        <authorList>
            <person name="Rodrigo-Torres L."/>
            <person name="Arahal R. D."/>
            <person name="Lucena T."/>
        </authorList>
    </citation>
    <scope>NUCLEOTIDE SEQUENCE</scope>
    <source>
        <strain evidence="10">CECT 7928</strain>
    </source>
</reference>
<feature type="transmembrane region" description="Helical" evidence="9">
    <location>
        <begin position="202"/>
        <end position="228"/>
    </location>
</feature>
<sequence>MEDFFKHIYSNGTLLVMWGAILFNFLLPIPRSAHPMTLWHKFAELLADKVNRNSSHSQSLISGTLAWTVMCLPAIAVLIALKPLVWQSHMFELALLILALDWRNNEKLASHLITALSKDDKQHARAILQPFVNRETATLSQLGLGKASAETIIMGYGRNVVCVLFWYALLGGVGAFLYRLISELARAWSPSRQECSPFGIPSVKILAVLDFIPLRVFAALISLGHRFMMTLQLIRMQSSSWPLPGPSWLLIAVGGKLQLSLGGPAIYNKRKSIRAKIGGRIAPSAIHLAQVQKLLAWKSFAWILLQSITLGFIYQGI</sequence>
<dbReference type="Proteomes" id="UP000838748">
    <property type="component" value="Unassembled WGS sequence"/>
</dbReference>
<organism evidence="10 11">
    <name type="scientific">Vibrio marisflavi CECT 7928</name>
    <dbReference type="NCBI Taxonomy" id="634439"/>
    <lineage>
        <taxon>Bacteria</taxon>
        <taxon>Pseudomonadati</taxon>
        <taxon>Pseudomonadota</taxon>
        <taxon>Gammaproteobacteria</taxon>
        <taxon>Vibrionales</taxon>
        <taxon>Vibrionaceae</taxon>
        <taxon>Vibrio</taxon>
    </lineage>
</organism>
<evidence type="ECO:0000313" key="11">
    <source>
        <dbReference type="Proteomes" id="UP000838748"/>
    </source>
</evidence>
<dbReference type="NCBIfam" id="NF006476">
    <property type="entry name" value="PRK08878.1"/>
    <property type="match status" value="1"/>
</dbReference>
<dbReference type="InterPro" id="IPR004485">
    <property type="entry name" value="Cobalamin_biosynth_CobD/CbiB"/>
</dbReference>
<evidence type="ECO:0000256" key="4">
    <source>
        <dbReference type="ARBA" id="ARBA00022475"/>
    </source>
</evidence>
<evidence type="ECO:0000256" key="9">
    <source>
        <dbReference type="SAM" id="Phobius"/>
    </source>
</evidence>
<dbReference type="EMBL" id="CAKLDM010000002">
    <property type="protein sequence ID" value="CAH0538762.1"/>
    <property type="molecule type" value="Genomic_DNA"/>
</dbReference>
<evidence type="ECO:0000256" key="5">
    <source>
        <dbReference type="ARBA" id="ARBA00022573"/>
    </source>
</evidence>
<evidence type="ECO:0000256" key="8">
    <source>
        <dbReference type="ARBA" id="ARBA00023136"/>
    </source>
</evidence>
<proteinExistence type="inferred from homology"/>
<dbReference type="Pfam" id="PF03186">
    <property type="entry name" value="CobD_Cbib"/>
    <property type="match status" value="1"/>
</dbReference>
<evidence type="ECO:0000256" key="3">
    <source>
        <dbReference type="ARBA" id="ARBA00006263"/>
    </source>
</evidence>
<keyword evidence="8 9" id="KW-0472">Membrane</keyword>
<comment type="pathway">
    <text evidence="2">Cofactor biosynthesis; adenosylcobalamin biosynthesis.</text>
</comment>
<feature type="transmembrane region" description="Helical" evidence="9">
    <location>
        <begin position="12"/>
        <end position="29"/>
    </location>
</feature>
<gene>
    <name evidence="10" type="primary">cbiB</name>
    <name evidence="10" type="ORF">VMF7928_01652</name>
</gene>
<dbReference type="PANTHER" id="PTHR34308:SF1">
    <property type="entry name" value="COBALAMIN BIOSYNTHESIS PROTEIN CBIB"/>
    <property type="match status" value="1"/>
</dbReference>
<keyword evidence="5" id="KW-0169">Cobalamin biosynthesis</keyword>
<feature type="transmembrane region" description="Helical" evidence="9">
    <location>
        <begin position="295"/>
        <end position="314"/>
    </location>
</feature>
<evidence type="ECO:0000313" key="10">
    <source>
        <dbReference type="EMBL" id="CAH0538762.1"/>
    </source>
</evidence>